<dbReference type="Pfam" id="PF18862">
    <property type="entry name" value="ApeA_NTD1"/>
    <property type="match status" value="1"/>
</dbReference>
<feature type="domain" description="ApeA N-terminal" evidence="1">
    <location>
        <begin position="54"/>
        <end position="289"/>
    </location>
</feature>
<accession>A0A5C4VYR0</accession>
<evidence type="ECO:0000313" key="2">
    <source>
        <dbReference type="EMBL" id="TNM41134.1"/>
    </source>
</evidence>
<name>A0A5C4VYR0_9ACTN</name>
<reference evidence="2 3" key="1">
    <citation type="journal article" date="2016" name="Int. J. Syst. Evol. Microbiol.">
        <title>Nocardioides albidus sp. nov., an actinobacterium isolated from garden soil.</title>
        <authorList>
            <person name="Singh H."/>
            <person name="Du J."/>
            <person name="Trinh H."/>
            <person name="Won K."/>
            <person name="Yang J.E."/>
            <person name="Yin C."/>
            <person name="Kook M."/>
            <person name="Yi T.H."/>
        </authorList>
    </citation>
    <scope>NUCLEOTIDE SEQUENCE [LARGE SCALE GENOMIC DNA]</scope>
    <source>
        <strain evidence="2 3">CCTCC AB 2015297</strain>
    </source>
</reference>
<dbReference type="EMBL" id="VDMP01000022">
    <property type="protein sequence ID" value="TNM41134.1"/>
    <property type="molecule type" value="Genomic_DNA"/>
</dbReference>
<dbReference type="RefSeq" id="WP_139622529.1">
    <property type="nucleotide sequence ID" value="NZ_VDMP01000022.1"/>
</dbReference>
<gene>
    <name evidence="2" type="ORF">FHP29_08965</name>
</gene>
<dbReference type="Proteomes" id="UP000313231">
    <property type="component" value="Unassembled WGS sequence"/>
</dbReference>
<evidence type="ECO:0000313" key="3">
    <source>
        <dbReference type="Proteomes" id="UP000313231"/>
    </source>
</evidence>
<dbReference type="OrthoDB" id="5087769at2"/>
<dbReference type="AlphaFoldDB" id="A0A5C4VYR0"/>
<evidence type="ECO:0000259" key="1">
    <source>
        <dbReference type="Pfam" id="PF18862"/>
    </source>
</evidence>
<dbReference type="InterPro" id="IPR041223">
    <property type="entry name" value="ApeA_NTD"/>
</dbReference>
<proteinExistence type="predicted"/>
<organism evidence="2 3">
    <name type="scientific">Nocardioides albidus</name>
    <dbReference type="NCBI Taxonomy" id="1517589"/>
    <lineage>
        <taxon>Bacteria</taxon>
        <taxon>Bacillati</taxon>
        <taxon>Actinomycetota</taxon>
        <taxon>Actinomycetes</taxon>
        <taxon>Propionibacteriales</taxon>
        <taxon>Nocardioidaceae</taxon>
        <taxon>Nocardioides</taxon>
    </lineage>
</organism>
<protein>
    <recommendedName>
        <fullName evidence="1">ApeA N-terminal domain-containing protein</fullName>
    </recommendedName>
</protein>
<sequence length="424" mass="46745">MTRIGFLIDGDPNTELMTALYEHDDLGVRLKVPFLVNEDIRGRWWGHGTMYADDPDRTKYSYTPPDELDYFDNKGPVGLIGCRSGSAQQKFGGVSPDAGVGVINATFAVEGARAAAHYVKLNGLRSEIDGLGQWLGYSAVKSFVKWPKDGSARELSTTASPVEDMPLGPGLNLKAVAHAVTSGQRSPEVTYRSKVFLETFTKANREWGDHLTPHFGVRDLLRVAAWQPINFVSHQAACTKETVPVDGKDLQTWREVRTIATSRSEPSWKVSDRFLFTYADIGKTGLNRWLKLAKAYHRGIDPLIRLLDLEGATIDAHVMQLGIAMEAIGYHALIDSGKSPGAANGTTVEKRIEFLLGEVAGAISFTNATFAKDFADSYNSVKHANRAMIPPAKKLEDYRNGVELLRAWAALKLGVKKNALRQRR</sequence>
<keyword evidence="3" id="KW-1185">Reference proteome</keyword>
<comment type="caution">
    <text evidence="2">The sequence shown here is derived from an EMBL/GenBank/DDBJ whole genome shotgun (WGS) entry which is preliminary data.</text>
</comment>